<organism evidence="2 3">
    <name type="scientific">Streptomyces poonensis</name>
    <dbReference type="NCBI Taxonomy" id="68255"/>
    <lineage>
        <taxon>Bacteria</taxon>
        <taxon>Bacillati</taxon>
        <taxon>Actinomycetota</taxon>
        <taxon>Actinomycetes</taxon>
        <taxon>Kitasatosporales</taxon>
        <taxon>Streptomycetaceae</taxon>
        <taxon>Streptomyces</taxon>
    </lineage>
</organism>
<accession>A0A918PCI7</accession>
<dbReference type="EMBL" id="BMVW01000002">
    <property type="protein sequence ID" value="GGY97997.1"/>
    <property type="molecule type" value="Genomic_DNA"/>
</dbReference>
<evidence type="ECO:0000313" key="3">
    <source>
        <dbReference type="Proteomes" id="UP000622166"/>
    </source>
</evidence>
<reference evidence="2" key="1">
    <citation type="journal article" date="2014" name="Int. J. Syst. Evol. Microbiol.">
        <title>Complete genome sequence of Corynebacterium casei LMG S-19264T (=DSM 44701T), isolated from a smear-ripened cheese.</title>
        <authorList>
            <consortium name="US DOE Joint Genome Institute (JGI-PGF)"/>
            <person name="Walter F."/>
            <person name="Albersmeier A."/>
            <person name="Kalinowski J."/>
            <person name="Ruckert C."/>
        </authorList>
    </citation>
    <scope>NUCLEOTIDE SEQUENCE</scope>
    <source>
        <strain evidence="2">JCM 4815</strain>
    </source>
</reference>
<evidence type="ECO:0000256" key="1">
    <source>
        <dbReference type="SAM" id="MobiDB-lite"/>
    </source>
</evidence>
<protein>
    <submittedName>
        <fullName evidence="2">Uncharacterized protein</fullName>
    </submittedName>
</protein>
<feature type="compositionally biased region" description="Low complexity" evidence="1">
    <location>
        <begin position="33"/>
        <end position="47"/>
    </location>
</feature>
<evidence type="ECO:0000313" key="2">
    <source>
        <dbReference type="EMBL" id="GGY97997.1"/>
    </source>
</evidence>
<comment type="caution">
    <text evidence="2">The sequence shown here is derived from an EMBL/GenBank/DDBJ whole genome shotgun (WGS) entry which is preliminary data.</text>
</comment>
<name>A0A918PCI7_9ACTN</name>
<proteinExistence type="predicted"/>
<feature type="region of interest" description="Disordered" evidence="1">
    <location>
        <begin position="33"/>
        <end position="66"/>
    </location>
</feature>
<dbReference type="AlphaFoldDB" id="A0A918PCI7"/>
<keyword evidence="3" id="KW-1185">Reference proteome</keyword>
<reference evidence="2" key="2">
    <citation type="submission" date="2020-09" db="EMBL/GenBank/DDBJ databases">
        <authorList>
            <person name="Sun Q."/>
            <person name="Ohkuma M."/>
        </authorList>
    </citation>
    <scope>NUCLEOTIDE SEQUENCE</scope>
    <source>
        <strain evidence="2">JCM 4815</strain>
    </source>
</reference>
<feature type="region of interest" description="Disordered" evidence="1">
    <location>
        <begin position="135"/>
        <end position="158"/>
    </location>
</feature>
<feature type="compositionally biased region" description="Basic and acidic residues" evidence="1">
    <location>
        <begin position="136"/>
        <end position="158"/>
    </location>
</feature>
<gene>
    <name evidence="2" type="ORF">GCM10010365_15700</name>
</gene>
<dbReference type="Proteomes" id="UP000622166">
    <property type="component" value="Unassembled WGS sequence"/>
</dbReference>
<sequence length="158" mass="16908">MARERFPDAVCAGEWAYAQHTVLGRIEGVAMPSTATTGRKTTAARGTSRTKETEQPRSPDRGEQSLRMHTLDVHAPVRIPYFTAGDVVANTRTLTSRLPAGDVLFYGGLGALALAGALEWPVALAIGGATAVLRGRGKEEGMERQEEPGEKESTETKT</sequence>
<feature type="compositionally biased region" description="Basic and acidic residues" evidence="1">
    <location>
        <begin position="49"/>
        <end position="66"/>
    </location>
</feature>